<gene>
    <name evidence="2" type="ORF">PHACADRAFT_252052</name>
</gene>
<dbReference type="InParanoid" id="K5WFI3"/>
<accession>K5WFI3</accession>
<dbReference type="EMBL" id="JH930470">
    <property type="protein sequence ID" value="EKM58065.1"/>
    <property type="molecule type" value="Genomic_DNA"/>
</dbReference>
<dbReference type="Proteomes" id="UP000008370">
    <property type="component" value="Unassembled WGS sequence"/>
</dbReference>
<dbReference type="OrthoDB" id="2015253at2759"/>
<evidence type="ECO:0000313" key="3">
    <source>
        <dbReference type="Proteomes" id="UP000008370"/>
    </source>
</evidence>
<feature type="compositionally biased region" description="Polar residues" evidence="1">
    <location>
        <begin position="49"/>
        <end position="58"/>
    </location>
</feature>
<feature type="compositionally biased region" description="Low complexity" evidence="1">
    <location>
        <begin position="78"/>
        <end position="89"/>
    </location>
</feature>
<dbReference type="KEGG" id="pco:PHACADRAFT_252052"/>
<evidence type="ECO:0000313" key="2">
    <source>
        <dbReference type="EMBL" id="EKM58065.1"/>
    </source>
</evidence>
<dbReference type="HOGENOM" id="CLU_1982356_0_0_1"/>
<keyword evidence="3" id="KW-1185">Reference proteome</keyword>
<dbReference type="GeneID" id="18915395"/>
<evidence type="ECO:0000256" key="1">
    <source>
        <dbReference type="SAM" id="MobiDB-lite"/>
    </source>
</evidence>
<dbReference type="RefSeq" id="XP_007393393.1">
    <property type="nucleotide sequence ID" value="XM_007393331.1"/>
</dbReference>
<protein>
    <submittedName>
        <fullName evidence="2">Uncharacterized protein</fullName>
    </submittedName>
</protein>
<dbReference type="AlphaFoldDB" id="K5WFI3"/>
<feature type="region of interest" description="Disordered" evidence="1">
    <location>
        <begin position="30"/>
        <end position="101"/>
    </location>
</feature>
<dbReference type="STRING" id="650164.K5WFI3"/>
<proteinExistence type="predicted"/>
<organism evidence="2 3">
    <name type="scientific">Phanerochaete carnosa (strain HHB-10118-sp)</name>
    <name type="common">White-rot fungus</name>
    <name type="synonym">Peniophora carnosa</name>
    <dbReference type="NCBI Taxonomy" id="650164"/>
    <lineage>
        <taxon>Eukaryota</taxon>
        <taxon>Fungi</taxon>
        <taxon>Dikarya</taxon>
        <taxon>Basidiomycota</taxon>
        <taxon>Agaricomycotina</taxon>
        <taxon>Agaricomycetes</taxon>
        <taxon>Polyporales</taxon>
        <taxon>Phanerochaetaceae</taxon>
        <taxon>Phanerochaete</taxon>
    </lineage>
</organism>
<name>K5WFI3_PHACS</name>
<sequence length="126" mass="13664">MTRAYLTPQILEDRNSGCLLTACPPPGCPSPRLLQKNLRSRPKMCPHTNGDSTPNDPSQMVPVDISNGTSHQTSVQSNGANGHATNGAAKSHVEQQRRNPYASRASDFLSNICNFKIIESTLRGAY</sequence>
<feature type="compositionally biased region" description="Polar residues" evidence="1">
    <location>
        <begin position="66"/>
        <end position="77"/>
    </location>
</feature>
<reference evidence="2 3" key="1">
    <citation type="journal article" date="2012" name="BMC Genomics">
        <title>Comparative genomics of the white-rot fungi, Phanerochaete carnosa and P. chrysosporium, to elucidate the genetic basis of the distinct wood types they colonize.</title>
        <authorList>
            <person name="Suzuki H."/>
            <person name="MacDonald J."/>
            <person name="Syed K."/>
            <person name="Salamov A."/>
            <person name="Hori C."/>
            <person name="Aerts A."/>
            <person name="Henrissat B."/>
            <person name="Wiebenga A."/>
            <person name="vanKuyk P.A."/>
            <person name="Barry K."/>
            <person name="Lindquist E."/>
            <person name="LaButti K."/>
            <person name="Lapidus A."/>
            <person name="Lucas S."/>
            <person name="Coutinho P."/>
            <person name="Gong Y."/>
            <person name="Samejima M."/>
            <person name="Mahadevan R."/>
            <person name="Abou-Zaid M."/>
            <person name="de Vries R.P."/>
            <person name="Igarashi K."/>
            <person name="Yadav J.S."/>
            <person name="Grigoriev I.V."/>
            <person name="Master E.R."/>
        </authorList>
    </citation>
    <scope>NUCLEOTIDE SEQUENCE [LARGE SCALE GENOMIC DNA]</scope>
    <source>
        <strain evidence="2 3">HHB-10118-sp</strain>
    </source>
</reference>